<organism evidence="2 4">
    <name type="scientific">Anaerobacillus isosaccharinicus</name>
    <dbReference type="NCBI Taxonomy" id="1532552"/>
    <lineage>
        <taxon>Bacteria</taxon>
        <taxon>Bacillati</taxon>
        <taxon>Bacillota</taxon>
        <taxon>Bacilli</taxon>
        <taxon>Bacillales</taxon>
        <taxon>Bacillaceae</taxon>
        <taxon>Anaerobacillus</taxon>
    </lineage>
</organism>
<gene>
    <name evidence="3" type="ORF">AWH56_023090</name>
    <name evidence="2" type="ORF">AWH56_13375</name>
    <name evidence="1" type="ORF">AWH56_13775</name>
</gene>
<name>A0A1S2LN62_9BACI</name>
<keyword evidence="4" id="KW-1185">Reference proteome</keyword>
<protein>
    <submittedName>
        <fullName evidence="2">Uncharacterized protein</fullName>
    </submittedName>
</protein>
<dbReference type="AlphaFoldDB" id="A0A1S2LN62"/>
<reference evidence="3 4" key="3">
    <citation type="journal article" date="2019" name="Int. J. Syst. Evol. Microbiol.">
        <title>Anaerobacillus isosaccharinicus sp. nov., an alkaliphilic bacterium which degrades isosaccharinic acid.</title>
        <authorList>
            <person name="Bassil N.M."/>
            <person name="Lloyd J.R."/>
        </authorList>
    </citation>
    <scope>NUCLEOTIDE SEQUENCE [LARGE SCALE GENOMIC DNA]</scope>
    <source>
        <strain evidence="3 4">NB2006</strain>
    </source>
</reference>
<reference evidence="2 4" key="1">
    <citation type="submission" date="2016-10" db="EMBL/GenBank/DDBJ databases">
        <title>Draft genome sequences of four alkaliphilic bacteria belonging to the Anaerobacillus genus.</title>
        <authorList>
            <person name="Bassil N.M."/>
            <person name="Lloyd J.R."/>
        </authorList>
    </citation>
    <scope>NUCLEOTIDE SEQUENCE [LARGE SCALE GENOMIC DNA]</scope>
    <source>
        <strain evidence="2 4">NB2006</strain>
    </source>
</reference>
<dbReference type="RefSeq" id="WP_131800524.1">
    <property type="nucleotide sequence ID" value="NZ_CP063356.2"/>
</dbReference>
<evidence type="ECO:0000313" key="3">
    <source>
        <dbReference type="EMBL" id="QOY35531.1"/>
    </source>
</evidence>
<reference evidence="3 4" key="2">
    <citation type="journal article" date="2017" name="Genome Announc.">
        <title>Draft Genome Sequences of Four Alkaliphilic Bacteria Belonging to the Anaerobacillus Genus.</title>
        <authorList>
            <person name="Bassil N.M."/>
            <person name="Lloyd J.R."/>
        </authorList>
    </citation>
    <scope>NUCLEOTIDE SEQUENCE [LARGE SCALE GENOMIC DNA]</scope>
    <source>
        <strain evidence="3 4">NB2006</strain>
    </source>
</reference>
<dbReference type="Proteomes" id="UP000180175">
    <property type="component" value="Chromosome"/>
</dbReference>
<evidence type="ECO:0000313" key="4">
    <source>
        <dbReference type="Proteomes" id="UP000180175"/>
    </source>
</evidence>
<evidence type="ECO:0000313" key="1">
    <source>
        <dbReference type="EMBL" id="OIJ13512.1"/>
    </source>
</evidence>
<dbReference type="EMBL" id="LQXD01000121">
    <property type="protein sequence ID" value="OIJ13774.1"/>
    <property type="molecule type" value="Genomic_DNA"/>
</dbReference>
<dbReference type="EMBL" id="LQXD01000123">
    <property type="protein sequence ID" value="OIJ13512.1"/>
    <property type="molecule type" value="Genomic_DNA"/>
</dbReference>
<proteinExistence type="predicted"/>
<sequence length="192" mass="23083">MNMTQEDVTFFRYPEEWEAYVIKWDENTIFLDEAGTEITVKKFQQHDYHIKIWTNEAFKKELSKLNTEADGKLVEGYPVYTAQQIQLIEMKVEDYLVKQVTFQEGKIAVNVFLGEEISKDEKLLYGFQKEFNEFISNQSNIQSYRFSLGEGNKRDVQFLEIEEYPAFFVFDHEKLIFKTYEQEKFIEFIENY</sequence>
<dbReference type="KEGG" id="aia:AWH56_023090"/>
<accession>A0A1S2LN62</accession>
<evidence type="ECO:0000313" key="2">
    <source>
        <dbReference type="EMBL" id="OIJ13774.1"/>
    </source>
</evidence>
<reference evidence="3" key="4">
    <citation type="submission" date="2020-10" db="EMBL/GenBank/DDBJ databases">
        <authorList>
            <person name="Bassil N.M."/>
            <person name="Lloyd J.R."/>
        </authorList>
    </citation>
    <scope>NUCLEOTIDE SEQUENCE</scope>
    <source>
        <strain evidence="3">NB2006</strain>
    </source>
</reference>
<dbReference type="OrthoDB" id="2876178at2"/>
<dbReference type="EMBL" id="CP063356">
    <property type="protein sequence ID" value="QOY35531.1"/>
    <property type="molecule type" value="Genomic_DNA"/>
</dbReference>